<reference evidence="1" key="1">
    <citation type="submission" date="2021-02" db="EMBL/GenBank/DDBJ databases">
        <authorList>
            <person name="Nowell W R."/>
        </authorList>
    </citation>
    <scope>NUCLEOTIDE SEQUENCE</scope>
</reference>
<dbReference type="AlphaFoldDB" id="A0A819R729"/>
<dbReference type="EMBL" id="CAJOAY010003786">
    <property type="protein sequence ID" value="CAF4039925.1"/>
    <property type="molecule type" value="Genomic_DNA"/>
</dbReference>
<organism evidence="1 2">
    <name type="scientific">Adineta steineri</name>
    <dbReference type="NCBI Taxonomy" id="433720"/>
    <lineage>
        <taxon>Eukaryota</taxon>
        <taxon>Metazoa</taxon>
        <taxon>Spiralia</taxon>
        <taxon>Gnathifera</taxon>
        <taxon>Rotifera</taxon>
        <taxon>Eurotatoria</taxon>
        <taxon>Bdelloidea</taxon>
        <taxon>Adinetida</taxon>
        <taxon>Adinetidae</taxon>
        <taxon>Adineta</taxon>
    </lineage>
</organism>
<gene>
    <name evidence="1" type="ORF">OKA104_LOCUS32107</name>
</gene>
<comment type="caution">
    <text evidence="1">The sequence shown here is derived from an EMBL/GenBank/DDBJ whole genome shotgun (WGS) entry which is preliminary data.</text>
</comment>
<sequence>MAHNRQQALIIVNEYDQCRGQINCLNIQIKARLEANAQGDFAKQLCDYVKLCTSIFDKWNTYTCNGYRAEPQQLNASIKQLLAAQEHGEEIDKDELKRQINDRETLEDRLIRLRYHEIIAKRFIMRCRRKSI</sequence>
<accession>A0A819R729</accession>
<protein>
    <submittedName>
        <fullName evidence="1">Uncharacterized protein</fullName>
    </submittedName>
</protein>
<name>A0A819R729_9BILA</name>
<dbReference type="Proteomes" id="UP000663881">
    <property type="component" value="Unassembled WGS sequence"/>
</dbReference>
<evidence type="ECO:0000313" key="1">
    <source>
        <dbReference type="EMBL" id="CAF4039925.1"/>
    </source>
</evidence>
<proteinExistence type="predicted"/>
<evidence type="ECO:0000313" key="2">
    <source>
        <dbReference type="Proteomes" id="UP000663881"/>
    </source>
</evidence>